<protein>
    <submittedName>
        <fullName evidence="3">HD domain-containing protein</fullName>
    </submittedName>
</protein>
<dbReference type="EMBL" id="JBHUEJ010000010">
    <property type="protein sequence ID" value="MFD1709774.1"/>
    <property type="molecule type" value="Genomic_DNA"/>
</dbReference>
<comment type="caution">
    <text evidence="3">The sequence shown here is derived from an EMBL/GenBank/DDBJ whole genome shotgun (WGS) entry which is preliminary data.</text>
</comment>
<gene>
    <name evidence="3" type="ORF">ACFSF0_04095</name>
</gene>
<evidence type="ECO:0000256" key="2">
    <source>
        <dbReference type="SAM" id="Phobius"/>
    </source>
</evidence>
<reference evidence="4" key="1">
    <citation type="journal article" date="2019" name="Int. J. Syst. Evol. Microbiol.">
        <title>The Global Catalogue of Microorganisms (GCM) 10K type strain sequencing project: providing services to taxonomists for standard genome sequencing and annotation.</title>
        <authorList>
            <consortium name="The Broad Institute Genomics Platform"/>
            <consortium name="The Broad Institute Genome Sequencing Center for Infectious Disease"/>
            <person name="Wu L."/>
            <person name="Ma J."/>
        </authorList>
    </citation>
    <scope>NUCLEOTIDE SEQUENCE [LARGE SCALE GENOMIC DNA]</scope>
    <source>
        <strain evidence="4">LMG 29247</strain>
    </source>
</reference>
<feature type="transmembrane region" description="Helical" evidence="2">
    <location>
        <begin position="33"/>
        <end position="57"/>
    </location>
</feature>
<keyword evidence="2" id="KW-1133">Transmembrane helix</keyword>
<dbReference type="InterPro" id="IPR003607">
    <property type="entry name" value="HD/PDEase_dom"/>
</dbReference>
<organism evidence="3 4">
    <name type="scientific">Ottowia flava</name>
    <dbReference type="NCBI Taxonomy" id="2675430"/>
    <lineage>
        <taxon>Bacteria</taxon>
        <taxon>Pseudomonadati</taxon>
        <taxon>Pseudomonadota</taxon>
        <taxon>Betaproteobacteria</taxon>
        <taxon>Burkholderiales</taxon>
        <taxon>Comamonadaceae</taxon>
        <taxon>Ottowia</taxon>
    </lineage>
</organism>
<accession>A0ABW4KPS6</accession>
<proteinExistence type="predicted"/>
<keyword evidence="4" id="KW-1185">Reference proteome</keyword>
<dbReference type="SUPFAM" id="SSF109604">
    <property type="entry name" value="HD-domain/PDEase-like"/>
    <property type="match status" value="1"/>
</dbReference>
<evidence type="ECO:0000313" key="4">
    <source>
        <dbReference type="Proteomes" id="UP001597304"/>
    </source>
</evidence>
<evidence type="ECO:0000256" key="1">
    <source>
        <dbReference type="SAM" id="MobiDB-lite"/>
    </source>
</evidence>
<dbReference type="Proteomes" id="UP001597304">
    <property type="component" value="Unassembled WGS sequence"/>
</dbReference>
<name>A0ABW4KPS6_9BURK</name>
<sequence length="715" mass="78693">MLRPKEVARAAVIVFGFWWIVLLIAGGQRYASLAGILHGVGAWAFGIAIGCVVALFWHWLDRQEQIEALVPDSWNGAAATIGKVPIHRARLAAAEAMPTVEELAPHMPPEVVAAGDTGFLHEWIQNTRTRSPGHAALLEEIVRTLWHERVRAWPATHADDPLHNHGGRTLLTHSLLVCWLMLRECVAYSYVPARAPSGYQMIYLRDANYSFDRADPLIAVLGLGHDLGKIECYVWVGDALVDCTKDHDLVGARIMARMEGYWHDDISAADIDVMQAVLAHYHHPSAVPMAADGGVLSDRLHALLELLIKCDRMAGAMENGRTRAALREDARADEAFVESNDRSQLHNALVEVLTRVGRVNSQEQRTNVGVKFHLPHFRKTVVALKEDAFIQQIAEVAGLQDLHALPVSGVNPVNALTRQVLIWMGENGLLFTDHEPMGRAPESSLYKVSFYKPKDYFTDDTFAAPKDAEDLARVKPVFSWGSCILLAPEPMPELAPVTNVKDYWLVPHFSVARTGGQGAFRKKSTQEQLEQGTANNAFLDMLGSTTAFDEVSERADEANGDDPPQVQAAGEGDDQVLDQTQDQVAGPVDDQVHDLAQDQVDLVSAADDQVLPEPEPPPPATATATEPEPDEMIAPGLFRMRLLAAAASKEVQRKDQGEELASLFGLESWLDTLGLRVEDVIKTDEEWRRAAQIVAIEHKLIKALGRVGLVVTLRP</sequence>
<feature type="region of interest" description="Disordered" evidence="1">
    <location>
        <begin position="608"/>
        <end position="629"/>
    </location>
</feature>
<keyword evidence="2" id="KW-0472">Membrane</keyword>
<dbReference type="RefSeq" id="WP_147914654.1">
    <property type="nucleotide sequence ID" value="NZ_JBHUEJ010000010.1"/>
</dbReference>
<keyword evidence="2" id="KW-0812">Transmembrane</keyword>
<evidence type="ECO:0000313" key="3">
    <source>
        <dbReference type="EMBL" id="MFD1709774.1"/>
    </source>
</evidence>
<dbReference type="CDD" id="cd00077">
    <property type="entry name" value="HDc"/>
    <property type="match status" value="1"/>
</dbReference>
<feature type="transmembrane region" description="Helical" evidence="2">
    <location>
        <begin position="7"/>
        <end position="27"/>
    </location>
</feature>